<evidence type="ECO:0000256" key="1">
    <source>
        <dbReference type="SAM" id="SignalP"/>
    </source>
</evidence>
<reference evidence="2 3" key="1">
    <citation type="submission" date="2016-01" db="EMBL/GenBank/DDBJ databases">
        <title>The new phylogeny of the genus Mycobacterium.</title>
        <authorList>
            <person name="Tarcisio F."/>
            <person name="Conor M."/>
            <person name="Antonella G."/>
            <person name="Elisabetta G."/>
            <person name="Giulia F.S."/>
            <person name="Sara T."/>
            <person name="Anna F."/>
            <person name="Clotilde B."/>
            <person name="Roberto B."/>
            <person name="Veronica D.S."/>
            <person name="Fabio R."/>
            <person name="Monica P."/>
            <person name="Olivier J."/>
            <person name="Enrico T."/>
            <person name="Nicola S."/>
        </authorList>
    </citation>
    <scope>NUCLEOTIDE SEQUENCE [LARGE SCALE GENOMIC DNA]</scope>
    <source>
        <strain evidence="2 3">DSM 44179</strain>
    </source>
</reference>
<protein>
    <recommendedName>
        <fullName evidence="4">DUF4189 domain-containing protein</fullName>
    </recommendedName>
</protein>
<evidence type="ECO:0000313" key="2">
    <source>
        <dbReference type="EMBL" id="ORV07513.1"/>
    </source>
</evidence>
<keyword evidence="1" id="KW-0732">Signal</keyword>
<accession>A0A1X1RIY0</accession>
<organism evidence="2 3">
    <name type="scientific">Mycolicibacterium fallax</name>
    <name type="common">Mycobacterium fallax</name>
    <dbReference type="NCBI Taxonomy" id="1793"/>
    <lineage>
        <taxon>Bacteria</taxon>
        <taxon>Bacillati</taxon>
        <taxon>Actinomycetota</taxon>
        <taxon>Actinomycetes</taxon>
        <taxon>Mycobacteriales</taxon>
        <taxon>Mycobacteriaceae</taxon>
        <taxon>Mycolicibacterium</taxon>
    </lineage>
</organism>
<dbReference type="Proteomes" id="UP000193484">
    <property type="component" value="Unassembled WGS sequence"/>
</dbReference>
<evidence type="ECO:0008006" key="4">
    <source>
        <dbReference type="Google" id="ProtNLM"/>
    </source>
</evidence>
<comment type="caution">
    <text evidence="2">The sequence shown here is derived from an EMBL/GenBank/DDBJ whole genome shotgun (WGS) entry which is preliminary data.</text>
</comment>
<dbReference type="OrthoDB" id="10016421at2"/>
<sequence length="140" mass="14734">MTRMARRLSTVVAAAVVALAGTVAAAPTAEAATYYGAVVYKWTKDGGYTTGRFVNYSSSADLVLDIQKSWPGAGYVTFSSGRCGALAYYEYTTIAGTSKQRGITRATGRSADAASSAAMDEARSSSFNGHVKLLRYQCQG</sequence>
<feature type="chain" id="PRO_5039334202" description="DUF4189 domain-containing protein" evidence="1">
    <location>
        <begin position="26"/>
        <end position="140"/>
    </location>
</feature>
<proteinExistence type="predicted"/>
<dbReference type="EMBL" id="LQOJ01000019">
    <property type="protein sequence ID" value="ORV07513.1"/>
    <property type="molecule type" value="Genomic_DNA"/>
</dbReference>
<keyword evidence="3" id="KW-1185">Reference proteome</keyword>
<dbReference type="AlphaFoldDB" id="A0A1X1RIY0"/>
<gene>
    <name evidence="2" type="ORF">AWC04_03630</name>
</gene>
<feature type="signal peptide" evidence="1">
    <location>
        <begin position="1"/>
        <end position="25"/>
    </location>
</feature>
<name>A0A1X1RIY0_MYCFA</name>
<evidence type="ECO:0000313" key="3">
    <source>
        <dbReference type="Proteomes" id="UP000193484"/>
    </source>
</evidence>